<evidence type="ECO:0000256" key="9">
    <source>
        <dbReference type="SAM" id="MobiDB-lite"/>
    </source>
</evidence>
<keyword evidence="12" id="KW-0675">Receptor</keyword>
<keyword evidence="13" id="KW-1185">Reference proteome</keyword>
<reference evidence="12 13" key="1">
    <citation type="submission" date="2019-08" db="EMBL/GenBank/DDBJ databases">
        <title>Microbe sample from Colwellia echini.</title>
        <authorList>
            <person name="Christiansen L."/>
            <person name="Pathiraja D."/>
            <person name="Schultz-Johansen M."/>
            <person name="Choi I.-G."/>
            <person name="Stougaard P."/>
        </authorList>
    </citation>
    <scope>NUCLEOTIDE SEQUENCE [LARGE SCALE GENOMIC DNA]</scope>
    <source>
        <strain evidence="12 13">A3</strain>
    </source>
</reference>
<evidence type="ECO:0000256" key="4">
    <source>
        <dbReference type="ARBA" id="ARBA00022692"/>
    </source>
</evidence>
<keyword evidence="3 8" id="KW-1134">Transmembrane beta strand</keyword>
<dbReference type="InterPro" id="IPR039426">
    <property type="entry name" value="TonB-dep_rcpt-like"/>
</dbReference>
<comment type="subcellular location">
    <subcellularLocation>
        <location evidence="1 8">Cell outer membrane</location>
        <topology evidence="1 8">Multi-pass membrane protein</topology>
    </subcellularLocation>
</comment>
<keyword evidence="5 10" id="KW-0732">Signal</keyword>
<feature type="chain" id="PRO_5046328664" evidence="10">
    <location>
        <begin position="25"/>
        <end position="744"/>
    </location>
</feature>
<comment type="similarity">
    <text evidence="8">Belongs to the TonB-dependent receptor family.</text>
</comment>
<dbReference type="InterPro" id="IPR036942">
    <property type="entry name" value="Beta-barrel_TonB_sf"/>
</dbReference>
<dbReference type="SUPFAM" id="SSF56935">
    <property type="entry name" value="Porins"/>
    <property type="match status" value="1"/>
</dbReference>
<dbReference type="Gene3D" id="2.40.170.20">
    <property type="entry name" value="TonB-dependent receptor, beta-barrel domain"/>
    <property type="match status" value="1"/>
</dbReference>
<evidence type="ECO:0000256" key="2">
    <source>
        <dbReference type="ARBA" id="ARBA00022448"/>
    </source>
</evidence>
<keyword evidence="7 8" id="KW-0998">Cell outer membrane</keyword>
<keyword evidence="2 8" id="KW-0813">Transport</keyword>
<feature type="domain" description="TonB-dependent receptor plug" evidence="11">
    <location>
        <begin position="56"/>
        <end position="166"/>
    </location>
</feature>
<keyword evidence="6 8" id="KW-0472">Membrane</keyword>
<evidence type="ECO:0000256" key="6">
    <source>
        <dbReference type="ARBA" id="ARBA00023136"/>
    </source>
</evidence>
<feature type="signal peptide" evidence="10">
    <location>
        <begin position="1"/>
        <end position="24"/>
    </location>
</feature>
<evidence type="ECO:0000256" key="1">
    <source>
        <dbReference type="ARBA" id="ARBA00004571"/>
    </source>
</evidence>
<organism evidence="12 13">
    <name type="scientific">Colwellia echini</name>
    <dbReference type="NCBI Taxonomy" id="1982103"/>
    <lineage>
        <taxon>Bacteria</taxon>
        <taxon>Pseudomonadati</taxon>
        <taxon>Pseudomonadota</taxon>
        <taxon>Gammaproteobacteria</taxon>
        <taxon>Alteromonadales</taxon>
        <taxon>Colwelliaceae</taxon>
        <taxon>Colwellia</taxon>
    </lineage>
</organism>
<proteinExistence type="inferred from homology"/>
<comment type="caution">
    <text evidence="12">The sequence shown here is derived from an EMBL/GenBank/DDBJ whole genome shotgun (WGS) entry which is preliminary data.</text>
</comment>
<dbReference type="EMBL" id="PJAI02000010">
    <property type="protein sequence ID" value="TYK65462.1"/>
    <property type="molecule type" value="Genomic_DNA"/>
</dbReference>
<dbReference type="PANTHER" id="PTHR30069:SF53">
    <property type="entry name" value="COLICIN I RECEPTOR-RELATED"/>
    <property type="match status" value="1"/>
</dbReference>
<dbReference type="Proteomes" id="UP000815846">
    <property type="component" value="Unassembled WGS sequence"/>
</dbReference>
<dbReference type="PROSITE" id="PS52016">
    <property type="entry name" value="TONB_DEPENDENT_REC_3"/>
    <property type="match status" value="1"/>
</dbReference>
<name>A0ABY3MW73_9GAMM</name>
<evidence type="ECO:0000313" key="13">
    <source>
        <dbReference type="Proteomes" id="UP000815846"/>
    </source>
</evidence>
<dbReference type="InterPro" id="IPR012910">
    <property type="entry name" value="Plug_dom"/>
</dbReference>
<evidence type="ECO:0000313" key="12">
    <source>
        <dbReference type="EMBL" id="TYK65462.1"/>
    </source>
</evidence>
<accession>A0ABY3MW73</accession>
<evidence type="ECO:0000256" key="3">
    <source>
        <dbReference type="ARBA" id="ARBA00022452"/>
    </source>
</evidence>
<dbReference type="Pfam" id="PF07715">
    <property type="entry name" value="Plug"/>
    <property type="match status" value="1"/>
</dbReference>
<evidence type="ECO:0000256" key="8">
    <source>
        <dbReference type="PROSITE-ProRule" id="PRU01360"/>
    </source>
</evidence>
<sequence length="744" mass="83623">MKKTTCLIILISSPFLGLSLAWSAPSESIDDLLNIPLEELRNIRVKSSTSALKITQKEEPSAVTIITREMLSNSGARQLEEALEIFVPNFQISSHNVGQDKGGIRGMTTDRDNKMLTLVNGKVMNHVMSIGGFTEKIFPMLDDIKQVEVVRGSGAAVWGPGAIAGVINIITFDGADAPGTKATVKVGTLEEFQSFEIRSGHTFGQNESLLLYIGLADYDGANTNHSPLISGQNVNFENIQVEAGGEVNPAYNKIPNYNAAFDDQLLIKANIRYRNNNFDSWIRFTQGGVQSAPRRGKEEDSNNWNNDTAGSHRENGYAQLTWFNEYKPEVAFLENTTFSLSYDRSEFVKTQQDVDGSSITNTNNAFGEEELFFKSITTFETDHSYVLGFDYSYNRLGLTSKFFDGQRTSDEIDASDGDSGNGWTTINYALFGESLFRFNPLSSLLLGARFDFHSDTDLLFSPRIAFIQNVTPIDTLKLMFNISHRRASESNLRQSVNRNKEAENEQIETTEIMYSRVINSEILFEANIFYNEVELLSWNNAAPPQSGNAPGAIQNIGTYTNIGGELNINYKKDNDYWSISQAYTKLLDFNMTAEGVGQDFSAYPYGEGKYVTAWSDWQTKFTYRKVLNDSISFDTSLRVFWSFQGAQDWANYNNEQAMLAQDLESQLNYAKLSAADDYDGMSGTSAYWNIGYNQLFTKDLLFRIDLQNVLGWFNQDLNKRNTLKRTADYRILAPALTFTIAYDF</sequence>
<dbReference type="RefSeq" id="WP_101344983.1">
    <property type="nucleotide sequence ID" value="NZ_PJAI02000010.1"/>
</dbReference>
<evidence type="ECO:0000256" key="7">
    <source>
        <dbReference type="ARBA" id="ARBA00023237"/>
    </source>
</evidence>
<protein>
    <submittedName>
        <fullName evidence="12">TonB-dependent receptor plug domain-containing protein</fullName>
    </submittedName>
</protein>
<dbReference type="Gene3D" id="2.170.130.10">
    <property type="entry name" value="TonB-dependent receptor, plug domain"/>
    <property type="match status" value="1"/>
</dbReference>
<gene>
    <name evidence="12" type="ORF">CWS31_010230</name>
</gene>
<dbReference type="InterPro" id="IPR037066">
    <property type="entry name" value="Plug_dom_sf"/>
</dbReference>
<evidence type="ECO:0000256" key="10">
    <source>
        <dbReference type="SAM" id="SignalP"/>
    </source>
</evidence>
<evidence type="ECO:0000256" key="5">
    <source>
        <dbReference type="ARBA" id="ARBA00022729"/>
    </source>
</evidence>
<keyword evidence="4 8" id="KW-0812">Transmembrane</keyword>
<feature type="region of interest" description="Disordered" evidence="9">
    <location>
        <begin position="289"/>
        <end position="310"/>
    </location>
</feature>
<evidence type="ECO:0000259" key="11">
    <source>
        <dbReference type="Pfam" id="PF07715"/>
    </source>
</evidence>
<dbReference type="PANTHER" id="PTHR30069">
    <property type="entry name" value="TONB-DEPENDENT OUTER MEMBRANE RECEPTOR"/>
    <property type="match status" value="1"/>
</dbReference>